<accession>A0A4Y7SJ88</accession>
<proteinExistence type="predicted"/>
<dbReference type="Proteomes" id="UP000298030">
    <property type="component" value="Unassembled WGS sequence"/>
</dbReference>
<keyword evidence="2" id="KW-1185">Reference proteome</keyword>
<dbReference type="AlphaFoldDB" id="A0A4Y7SJ88"/>
<reference evidence="1 2" key="1">
    <citation type="journal article" date="2019" name="Nat. Ecol. Evol.">
        <title>Megaphylogeny resolves global patterns of mushroom evolution.</title>
        <authorList>
            <person name="Varga T."/>
            <person name="Krizsan K."/>
            <person name="Foldi C."/>
            <person name="Dima B."/>
            <person name="Sanchez-Garcia M."/>
            <person name="Sanchez-Ramirez S."/>
            <person name="Szollosi G.J."/>
            <person name="Szarkandi J.G."/>
            <person name="Papp V."/>
            <person name="Albert L."/>
            <person name="Andreopoulos W."/>
            <person name="Angelini C."/>
            <person name="Antonin V."/>
            <person name="Barry K.W."/>
            <person name="Bougher N.L."/>
            <person name="Buchanan P."/>
            <person name="Buyck B."/>
            <person name="Bense V."/>
            <person name="Catcheside P."/>
            <person name="Chovatia M."/>
            <person name="Cooper J."/>
            <person name="Damon W."/>
            <person name="Desjardin D."/>
            <person name="Finy P."/>
            <person name="Geml J."/>
            <person name="Haridas S."/>
            <person name="Hughes K."/>
            <person name="Justo A."/>
            <person name="Karasinski D."/>
            <person name="Kautmanova I."/>
            <person name="Kiss B."/>
            <person name="Kocsube S."/>
            <person name="Kotiranta H."/>
            <person name="LaButti K.M."/>
            <person name="Lechner B.E."/>
            <person name="Liimatainen K."/>
            <person name="Lipzen A."/>
            <person name="Lukacs Z."/>
            <person name="Mihaltcheva S."/>
            <person name="Morgado L.N."/>
            <person name="Niskanen T."/>
            <person name="Noordeloos M.E."/>
            <person name="Ohm R.A."/>
            <person name="Ortiz-Santana B."/>
            <person name="Ovrebo C."/>
            <person name="Racz N."/>
            <person name="Riley R."/>
            <person name="Savchenko A."/>
            <person name="Shiryaev A."/>
            <person name="Soop K."/>
            <person name="Spirin V."/>
            <person name="Szebenyi C."/>
            <person name="Tomsovsky M."/>
            <person name="Tulloss R.E."/>
            <person name="Uehling J."/>
            <person name="Grigoriev I.V."/>
            <person name="Vagvolgyi C."/>
            <person name="Papp T."/>
            <person name="Martin F.M."/>
            <person name="Miettinen O."/>
            <person name="Hibbett D.S."/>
            <person name="Nagy L.G."/>
        </authorList>
    </citation>
    <scope>NUCLEOTIDE SEQUENCE [LARGE SCALE GENOMIC DNA]</scope>
    <source>
        <strain evidence="1 2">FP101781</strain>
    </source>
</reference>
<evidence type="ECO:0000313" key="1">
    <source>
        <dbReference type="EMBL" id="TEB21728.1"/>
    </source>
</evidence>
<evidence type="ECO:0000313" key="2">
    <source>
        <dbReference type="Proteomes" id="UP000298030"/>
    </source>
</evidence>
<organism evidence="1 2">
    <name type="scientific">Coprinellus micaceus</name>
    <name type="common">Glistening ink-cap mushroom</name>
    <name type="synonym">Coprinus micaceus</name>
    <dbReference type="NCBI Taxonomy" id="71717"/>
    <lineage>
        <taxon>Eukaryota</taxon>
        <taxon>Fungi</taxon>
        <taxon>Dikarya</taxon>
        <taxon>Basidiomycota</taxon>
        <taxon>Agaricomycotina</taxon>
        <taxon>Agaricomycetes</taxon>
        <taxon>Agaricomycetidae</taxon>
        <taxon>Agaricales</taxon>
        <taxon>Agaricineae</taxon>
        <taxon>Psathyrellaceae</taxon>
        <taxon>Coprinellus</taxon>
    </lineage>
</organism>
<comment type="caution">
    <text evidence="1">The sequence shown here is derived from an EMBL/GenBank/DDBJ whole genome shotgun (WGS) entry which is preliminary data.</text>
</comment>
<dbReference type="EMBL" id="QPFP01000104">
    <property type="protein sequence ID" value="TEB21728.1"/>
    <property type="molecule type" value="Genomic_DNA"/>
</dbReference>
<sequence length="64" mass="7536">MAVYEYWVMPVSFATIRSVSIHSPVGWMFQPRWTSRLGSYINEAKPECRDIREHTGRGGQSRRY</sequence>
<name>A0A4Y7SJ88_COPMI</name>
<protein>
    <submittedName>
        <fullName evidence="1">Uncharacterized protein</fullName>
    </submittedName>
</protein>
<gene>
    <name evidence="1" type="ORF">FA13DRAFT_1741671</name>
</gene>